<dbReference type="Proteomes" id="UP001551482">
    <property type="component" value="Unassembled WGS sequence"/>
</dbReference>
<dbReference type="RefSeq" id="WP_358355157.1">
    <property type="nucleotide sequence ID" value="NZ_JBEZFP010000042.1"/>
</dbReference>
<keyword evidence="2" id="KW-0443">Lipid metabolism</keyword>
<reference evidence="4 5" key="1">
    <citation type="submission" date="2024-06" db="EMBL/GenBank/DDBJ databases">
        <title>The Natural Products Discovery Center: Release of the First 8490 Sequenced Strains for Exploring Actinobacteria Biosynthetic Diversity.</title>
        <authorList>
            <person name="Kalkreuter E."/>
            <person name="Kautsar S.A."/>
            <person name="Yang D."/>
            <person name="Bader C.D."/>
            <person name="Teijaro C.N."/>
            <person name="Fluegel L."/>
            <person name="Davis C.M."/>
            <person name="Simpson J.R."/>
            <person name="Lauterbach L."/>
            <person name="Steele A.D."/>
            <person name="Gui C."/>
            <person name="Meng S."/>
            <person name="Li G."/>
            <person name="Viehrig K."/>
            <person name="Ye F."/>
            <person name="Su P."/>
            <person name="Kiefer A.F."/>
            <person name="Nichols A."/>
            <person name="Cepeda A.J."/>
            <person name="Yan W."/>
            <person name="Fan B."/>
            <person name="Jiang Y."/>
            <person name="Adhikari A."/>
            <person name="Zheng C.-J."/>
            <person name="Schuster L."/>
            <person name="Cowan T.M."/>
            <person name="Smanski M.J."/>
            <person name="Chevrette M.G."/>
            <person name="De Carvalho L.P.S."/>
            <person name="Shen B."/>
        </authorList>
    </citation>
    <scope>NUCLEOTIDE SEQUENCE [LARGE SCALE GENOMIC DNA]</scope>
    <source>
        <strain evidence="4 5">NPDC048946</strain>
    </source>
</reference>
<dbReference type="Pfam" id="PF00378">
    <property type="entry name" value="ECH_1"/>
    <property type="match status" value="1"/>
</dbReference>
<evidence type="ECO:0000256" key="3">
    <source>
        <dbReference type="ARBA" id="ARBA00023239"/>
    </source>
</evidence>
<name>A0ABV3DIC6_9ACTN</name>
<sequence>MGRDILRVAADSTPGVVVVTVDNPPHQLVDAVFFGALVRLLDRLDADRGVRAVVWESADPDFFLMHGDVAALTRVPAGERPPAGRPNVAAAALDRLRRARYVTVGALDGAARGGGAEFLTALDLRYGTGRSVIGWPEVALGILPGSGATARLPQVLGRARTLDILLTGRDVRAAEAYALGWLQDVVEAGELAERVRAVARRIAAMPPASVAAVKQVVEVAGRDPEGALLAETRALDALMGAGAHLGPMAAFLAAGGQTREAEADPERWASVIDAVVRAGGDGPAPAGA</sequence>
<evidence type="ECO:0000313" key="4">
    <source>
        <dbReference type="EMBL" id="MEU8135426.1"/>
    </source>
</evidence>
<dbReference type="InterPro" id="IPR001753">
    <property type="entry name" value="Enoyl-CoA_hydra/iso"/>
</dbReference>
<dbReference type="CDD" id="cd06558">
    <property type="entry name" value="crotonase-like"/>
    <property type="match status" value="1"/>
</dbReference>
<protein>
    <submittedName>
        <fullName evidence="4">Enoyl-CoA hydratase/isomerase family protein</fullName>
    </submittedName>
</protein>
<accession>A0ABV3DIC6</accession>
<evidence type="ECO:0000256" key="2">
    <source>
        <dbReference type="ARBA" id="ARBA00023098"/>
    </source>
</evidence>
<comment type="similarity">
    <text evidence="1">Belongs to the enoyl-CoA hydratase/isomerase family.</text>
</comment>
<proteinExistence type="inferred from homology"/>
<gene>
    <name evidence="4" type="ORF">AB0C36_18115</name>
</gene>
<evidence type="ECO:0000313" key="5">
    <source>
        <dbReference type="Proteomes" id="UP001551482"/>
    </source>
</evidence>
<dbReference type="Gene3D" id="3.90.226.10">
    <property type="entry name" value="2-enoyl-CoA Hydratase, Chain A, domain 1"/>
    <property type="match status" value="1"/>
</dbReference>
<dbReference type="PANTHER" id="PTHR11941:SF169">
    <property type="entry name" value="(7AS)-7A-METHYL-1,5-DIOXO-2,3,5,6,7,7A-HEXAHYDRO-1H-INDENE-CARBOXYL-COA HYDROLASE"/>
    <property type="match status" value="1"/>
</dbReference>
<evidence type="ECO:0000256" key="1">
    <source>
        <dbReference type="ARBA" id="ARBA00005254"/>
    </source>
</evidence>
<dbReference type="EMBL" id="JBEZFP010000042">
    <property type="protein sequence ID" value="MEU8135426.1"/>
    <property type="molecule type" value="Genomic_DNA"/>
</dbReference>
<comment type="caution">
    <text evidence="4">The sequence shown here is derived from an EMBL/GenBank/DDBJ whole genome shotgun (WGS) entry which is preliminary data.</text>
</comment>
<keyword evidence="5" id="KW-1185">Reference proteome</keyword>
<dbReference type="InterPro" id="IPR029045">
    <property type="entry name" value="ClpP/crotonase-like_dom_sf"/>
</dbReference>
<keyword evidence="3" id="KW-0456">Lyase</keyword>
<dbReference type="SUPFAM" id="SSF52096">
    <property type="entry name" value="ClpP/crotonase"/>
    <property type="match status" value="1"/>
</dbReference>
<organism evidence="4 5">
    <name type="scientific">Streptodolium elevatio</name>
    <dbReference type="NCBI Taxonomy" id="3157996"/>
    <lineage>
        <taxon>Bacteria</taxon>
        <taxon>Bacillati</taxon>
        <taxon>Actinomycetota</taxon>
        <taxon>Actinomycetes</taxon>
        <taxon>Kitasatosporales</taxon>
        <taxon>Streptomycetaceae</taxon>
        <taxon>Streptodolium</taxon>
    </lineage>
</organism>
<dbReference type="PANTHER" id="PTHR11941">
    <property type="entry name" value="ENOYL-COA HYDRATASE-RELATED"/>
    <property type="match status" value="1"/>
</dbReference>